<sequence>MCVGFTIGMTCPDSSQWKLRGSGYCNHTHPWYNCLFDENRMQNTEFCKDHPNFQRPGYKFIIRGDLDGKPCDDTYYQPIKFWTNGSSNCIFKKSTCNEEGQLAFNNGNGTSNRKCRCDYTAGYAFVTKPNAKCFCNPEQEDCTCYLIACKPFHVLTPGDFLQIEEKIAKDIKEGIQNYITDRAAAKLQLECNYKDIVTSVKYRPIVEQLLSRRILKADDKEEIEKCVGSVKRNQKLLEILWNRGIDGYKEFMSVLESDTTYNHLVAQIKNTKDLHEHYLMDWLKSDQKFVVTEATMYVKKQLRTGNCVIIVGGPGSGKSSILRHTAIELCNNDGFDVIPVVLEPSSILQYYNCERKQIFVIDDLCGKYEKCHQSIDIWALQIEPILKLLGIDITGTKESQQGNSKLIITCSSGICEGENFKRLEISNKYVCKLSDFKLNNDQMREMMCKFRSNRHDLKSLEEYKPSNEFEFPLLATLCDGRSTKEQIELLNDPLNYIVTDFQEIRDKHYIEYCLIAVCALFENSFKEEFLNNEALSNFLTYLEEFYLEYDLILTKRSLISKIKDKFQQLEKTRLYTYIKKTGQTYHFVHERIYDIAAAHCGQTFFDGFIDHASSHFIRERYCLATEKHTKYCVVIKDKDLKRYFDRLIRDLENGIIGSTFQNKQLQNKDFRKQFAVYCEKRKLKIIEIFDKLNCTEKNSSNLVHNMDTFEPIDLTNEYTYFRNKTYSNCYESNIPLIESVWLGYLDLVELLLEMKSDVNTTDMFNRSPLFIASFLGYIEIVKLLLNYKAQISICDIHGRSPVYAACEEGRNDVVEYLASNGADILQCDQSRRSPLFVASATGHKNIVQFLITMSKSNISEPDYIGQTPLFVASLRGRKDIVRLLLQNNADIDTPDKRGCSPLFIAAMHGHCEVVKNLLEKNAYTVQCDHDGRSPLFIACQEGHFQIVKHLLEYDTNCLSVYDWKNQSPMLVACSKGHIEIVKILAEHNADINQCDEDGKSPLFVACERGNKEVVNLLLEKGITIQKLDKDERSPFYVASRSGNVEIMKLLLLKGANPSHSNKWGGSVLNITCREGHLNAVKLLLEKGADHSKKDAIGNSPLYIAAEEGHTEIVKNLLKYKADKNVINKENMTPLHVACEHGHKNVVQVLLENKANVNLKDKHGNTPKNIASNQKRNSIIKMFDTFQ</sequence>
<keyword evidence="1" id="KW-0677">Repeat</keyword>
<feature type="repeat" description="ANK" evidence="3">
    <location>
        <begin position="731"/>
        <end position="763"/>
    </location>
</feature>
<dbReference type="Proteomes" id="UP000507470">
    <property type="component" value="Unassembled WGS sequence"/>
</dbReference>
<proteinExistence type="predicted"/>
<feature type="repeat" description="ANK" evidence="3">
    <location>
        <begin position="964"/>
        <end position="996"/>
    </location>
</feature>
<dbReference type="PRINTS" id="PR01415">
    <property type="entry name" value="ANKYRIN"/>
</dbReference>
<dbReference type="OrthoDB" id="6131007at2759"/>
<dbReference type="PANTHER" id="PTHR24123:SF33">
    <property type="entry name" value="PROTEIN HOS4"/>
    <property type="match status" value="1"/>
</dbReference>
<evidence type="ECO:0000313" key="5">
    <source>
        <dbReference type="EMBL" id="CAC5417558.1"/>
    </source>
</evidence>
<dbReference type="Pfam" id="PF12796">
    <property type="entry name" value="Ank_2"/>
    <property type="match status" value="4"/>
</dbReference>
<dbReference type="InterPro" id="IPR002110">
    <property type="entry name" value="Ankyrin_rpt"/>
</dbReference>
<dbReference type="SUPFAM" id="SSF47986">
    <property type="entry name" value="DEATH domain"/>
    <property type="match status" value="1"/>
</dbReference>
<dbReference type="PANTHER" id="PTHR24123">
    <property type="entry name" value="ANKYRIN REPEAT-CONTAINING"/>
    <property type="match status" value="1"/>
</dbReference>
<dbReference type="Pfam" id="PF13857">
    <property type="entry name" value="Ank_5"/>
    <property type="match status" value="1"/>
</dbReference>
<dbReference type="PROSITE" id="PS50297">
    <property type="entry name" value="ANK_REP_REGION"/>
    <property type="match status" value="10"/>
</dbReference>
<dbReference type="GO" id="GO:0042981">
    <property type="term" value="P:regulation of apoptotic process"/>
    <property type="evidence" value="ECO:0007669"/>
    <property type="project" value="InterPro"/>
</dbReference>
<feature type="domain" description="CARD" evidence="4">
    <location>
        <begin position="181"/>
        <end position="256"/>
    </location>
</feature>
<dbReference type="SMART" id="SM00248">
    <property type="entry name" value="ANK"/>
    <property type="match status" value="13"/>
</dbReference>
<dbReference type="AlphaFoldDB" id="A0A6J8EBE8"/>
<feature type="repeat" description="ANK" evidence="3">
    <location>
        <begin position="897"/>
        <end position="929"/>
    </location>
</feature>
<dbReference type="Pfam" id="PF00619">
    <property type="entry name" value="CARD"/>
    <property type="match status" value="1"/>
</dbReference>
<feature type="repeat" description="ANK" evidence="3">
    <location>
        <begin position="1096"/>
        <end position="1128"/>
    </location>
</feature>
<dbReference type="Gene3D" id="1.25.40.20">
    <property type="entry name" value="Ankyrin repeat-containing domain"/>
    <property type="match status" value="4"/>
</dbReference>
<organism evidence="5 6">
    <name type="scientific">Mytilus coruscus</name>
    <name type="common">Sea mussel</name>
    <dbReference type="NCBI Taxonomy" id="42192"/>
    <lineage>
        <taxon>Eukaryota</taxon>
        <taxon>Metazoa</taxon>
        <taxon>Spiralia</taxon>
        <taxon>Lophotrochozoa</taxon>
        <taxon>Mollusca</taxon>
        <taxon>Bivalvia</taxon>
        <taxon>Autobranchia</taxon>
        <taxon>Pteriomorphia</taxon>
        <taxon>Mytilida</taxon>
        <taxon>Mytiloidea</taxon>
        <taxon>Mytilidae</taxon>
        <taxon>Mytilinae</taxon>
        <taxon>Mytilus</taxon>
    </lineage>
</organism>
<dbReference type="EMBL" id="CACVKT020008762">
    <property type="protein sequence ID" value="CAC5417558.1"/>
    <property type="molecule type" value="Genomic_DNA"/>
</dbReference>
<evidence type="ECO:0000256" key="1">
    <source>
        <dbReference type="ARBA" id="ARBA00022737"/>
    </source>
</evidence>
<evidence type="ECO:0000256" key="2">
    <source>
        <dbReference type="ARBA" id="ARBA00023043"/>
    </source>
</evidence>
<reference evidence="5 6" key="1">
    <citation type="submission" date="2020-06" db="EMBL/GenBank/DDBJ databases">
        <authorList>
            <person name="Li R."/>
            <person name="Bekaert M."/>
        </authorList>
    </citation>
    <scope>NUCLEOTIDE SEQUENCE [LARGE SCALE GENOMIC DNA]</scope>
    <source>
        <strain evidence="6">wild</strain>
    </source>
</reference>
<dbReference type="InterPro" id="IPR001315">
    <property type="entry name" value="CARD"/>
</dbReference>
<feature type="repeat" description="ANK" evidence="3">
    <location>
        <begin position="864"/>
        <end position="896"/>
    </location>
</feature>
<dbReference type="SUPFAM" id="SSF52540">
    <property type="entry name" value="P-loop containing nucleoside triphosphate hydrolases"/>
    <property type="match status" value="1"/>
</dbReference>
<feature type="repeat" description="ANK" evidence="3">
    <location>
        <begin position="1030"/>
        <end position="1062"/>
    </location>
</feature>
<dbReference type="CDD" id="cd01671">
    <property type="entry name" value="CARD"/>
    <property type="match status" value="1"/>
</dbReference>
<feature type="repeat" description="ANK" evidence="3">
    <location>
        <begin position="797"/>
        <end position="829"/>
    </location>
</feature>
<dbReference type="Pfam" id="PF13606">
    <property type="entry name" value="Ank_3"/>
    <property type="match status" value="1"/>
</dbReference>
<feature type="repeat" description="ANK" evidence="3">
    <location>
        <begin position="997"/>
        <end position="1029"/>
    </location>
</feature>
<dbReference type="SUPFAM" id="SSF48403">
    <property type="entry name" value="Ankyrin repeat"/>
    <property type="match status" value="2"/>
</dbReference>
<feature type="repeat" description="ANK" evidence="3">
    <location>
        <begin position="1063"/>
        <end position="1095"/>
    </location>
</feature>
<keyword evidence="6" id="KW-1185">Reference proteome</keyword>
<dbReference type="Pfam" id="PF20720">
    <property type="entry name" value="nSTAND3"/>
    <property type="match status" value="1"/>
</dbReference>
<keyword evidence="2 3" id="KW-0040">ANK repeat</keyword>
<feature type="repeat" description="ANK" evidence="3">
    <location>
        <begin position="1129"/>
        <end position="1161"/>
    </location>
</feature>
<protein>
    <recommendedName>
        <fullName evidence="4">CARD domain-containing protein</fullName>
    </recommendedName>
</protein>
<feature type="repeat" description="ANK" evidence="3">
    <location>
        <begin position="764"/>
        <end position="796"/>
    </location>
</feature>
<evidence type="ECO:0000259" key="4">
    <source>
        <dbReference type="PROSITE" id="PS50209"/>
    </source>
</evidence>
<dbReference type="Gene3D" id="1.10.533.10">
    <property type="entry name" value="Death Domain, Fas"/>
    <property type="match status" value="1"/>
</dbReference>
<dbReference type="PROSITE" id="PS50209">
    <property type="entry name" value="CARD"/>
    <property type="match status" value="1"/>
</dbReference>
<dbReference type="InterPro" id="IPR027417">
    <property type="entry name" value="P-loop_NTPase"/>
</dbReference>
<gene>
    <name evidence="5" type="ORF">MCOR_50052</name>
</gene>
<dbReference type="InterPro" id="IPR049050">
    <property type="entry name" value="nSTAND3"/>
</dbReference>
<accession>A0A6J8EBE8</accession>
<name>A0A6J8EBE8_MYTCO</name>
<feature type="repeat" description="ANK" evidence="3">
    <location>
        <begin position="930"/>
        <end position="956"/>
    </location>
</feature>
<dbReference type="PROSITE" id="PS50088">
    <property type="entry name" value="ANK_REPEAT"/>
    <property type="match status" value="12"/>
</dbReference>
<evidence type="ECO:0000313" key="6">
    <source>
        <dbReference type="Proteomes" id="UP000507470"/>
    </source>
</evidence>
<evidence type="ECO:0000256" key="3">
    <source>
        <dbReference type="PROSITE-ProRule" id="PRU00023"/>
    </source>
</evidence>
<dbReference type="InterPro" id="IPR036770">
    <property type="entry name" value="Ankyrin_rpt-contain_sf"/>
</dbReference>
<dbReference type="InterPro" id="IPR011029">
    <property type="entry name" value="DEATH-like_dom_sf"/>
</dbReference>
<dbReference type="InterPro" id="IPR051165">
    <property type="entry name" value="Multifunctional_ANK_Repeat"/>
</dbReference>